<dbReference type="InterPro" id="IPR020547">
    <property type="entry name" value="ATP_synth_F1_esu_C"/>
</dbReference>
<evidence type="ECO:0000256" key="2">
    <source>
        <dbReference type="ARBA" id="ARBA00005712"/>
    </source>
</evidence>
<dbReference type="InterPro" id="IPR020546">
    <property type="entry name" value="ATP_synth_F1_dsu/esu_N"/>
</dbReference>
<keyword evidence="10" id="KW-0175">Coiled coil</keyword>
<keyword evidence="13" id="KW-0150">Chloroplast</keyword>
<dbReference type="GO" id="GO:0009535">
    <property type="term" value="C:chloroplast thylakoid membrane"/>
    <property type="evidence" value="ECO:0007669"/>
    <property type="project" value="UniProtKB-SubCell"/>
</dbReference>
<comment type="function">
    <text evidence="8 9">Produces ATP from ADP in the presence of a proton gradient across the membrane.</text>
</comment>
<name>A0A140GIL3_9CHLO</name>
<dbReference type="HAMAP" id="MF_00530">
    <property type="entry name" value="ATP_synth_epsil_bac"/>
    <property type="match status" value="1"/>
</dbReference>
<dbReference type="SUPFAM" id="SSF51344">
    <property type="entry name" value="Epsilon subunit of F1F0-ATP synthase N-terminal domain"/>
    <property type="match status" value="1"/>
</dbReference>
<keyword evidence="5 8" id="KW-0472">Membrane</keyword>
<dbReference type="Gene3D" id="6.10.140.480">
    <property type="match status" value="1"/>
</dbReference>
<evidence type="ECO:0000313" key="13">
    <source>
        <dbReference type="EMBL" id="AMN09128.1"/>
    </source>
</evidence>
<keyword evidence="8 9" id="KW-0375">Hydrogen ion transport</keyword>
<dbReference type="Pfam" id="PF02823">
    <property type="entry name" value="ATP-synt_DE_N"/>
    <property type="match status" value="1"/>
</dbReference>
<dbReference type="PANTHER" id="PTHR13822:SF10">
    <property type="entry name" value="ATP SYNTHASE EPSILON CHAIN, CHLOROPLASTIC"/>
    <property type="match status" value="1"/>
</dbReference>
<evidence type="ECO:0000256" key="1">
    <source>
        <dbReference type="ARBA" id="ARBA00004170"/>
    </source>
</evidence>
<dbReference type="Gene3D" id="2.60.15.10">
    <property type="entry name" value="F0F1 ATP synthase delta/epsilon subunit, N-terminal"/>
    <property type="match status" value="1"/>
</dbReference>
<evidence type="ECO:0000256" key="5">
    <source>
        <dbReference type="ARBA" id="ARBA00023136"/>
    </source>
</evidence>
<dbReference type="GO" id="GO:0045259">
    <property type="term" value="C:proton-transporting ATP synthase complex"/>
    <property type="evidence" value="ECO:0007669"/>
    <property type="project" value="UniProtKB-KW"/>
</dbReference>
<geneLocation type="chloroplast" evidence="13"/>
<feature type="domain" description="ATP synthase F1 complex delta/epsilon subunit N-terminal" evidence="12">
    <location>
        <begin position="3"/>
        <end position="81"/>
    </location>
</feature>
<evidence type="ECO:0000256" key="6">
    <source>
        <dbReference type="ARBA" id="ARBA00023196"/>
    </source>
</evidence>
<keyword evidence="6 8" id="KW-0139">CF(1)</keyword>
<keyword evidence="9 13" id="KW-0934">Plastid</keyword>
<accession>A0A140GIL3</accession>
<protein>
    <recommendedName>
        <fullName evidence="8 9">ATP synthase epsilon chain, chloroplastic</fullName>
    </recommendedName>
    <alternativeName>
        <fullName evidence="8">ATP synthase F1 sector epsilon subunit</fullName>
    </alternativeName>
    <alternativeName>
        <fullName evidence="8">F-ATPase epsilon subunit</fullName>
    </alternativeName>
</protein>
<dbReference type="InterPro" id="IPR036771">
    <property type="entry name" value="ATPsynth_dsu/esu_N"/>
</dbReference>
<dbReference type="PANTHER" id="PTHR13822">
    <property type="entry name" value="ATP SYNTHASE DELTA/EPSILON CHAIN"/>
    <property type="match status" value="1"/>
</dbReference>
<sequence>MSLQISILTPEKPFWNGQAEEIILPTETGEMGVLKNHAPIITGLDVGAMLVRTKDQWSSFALMGGFAVVKRNVVTILANEAESAESIDAEEAKTAFERSKENLEKAEGVKQKVEANFAFKRAKARYQVVKVVNKYK</sequence>
<comment type="subcellular location">
    <subcellularLocation>
        <location evidence="1">Membrane</location>
        <topology evidence="1">Peripheral membrane protein</topology>
    </subcellularLocation>
    <subcellularLocation>
        <location evidence="8">Plastid</location>
        <location evidence="8">Chloroplast thylakoid membrane</location>
        <topology evidence="8">Peripheral membrane protein</topology>
    </subcellularLocation>
</comment>
<dbReference type="GO" id="GO:0046933">
    <property type="term" value="F:proton-transporting ATP synthase activity, rotational mechanism"/>
    <property type="evidence" value="ECO:0007669"/>
    <property type="project" value="UniProtKB-UniRule"/>
</dbReference>
<keyword evidence="3 8" id="KW-0813">Transport</keyword>
<gene>
    <name evidence="8 13" type="primary">atpE</name>
</gene>
<evidence type="ECO:0000256" key="4">
    <source>
        <dbReference type="ARBA" id="ARBA00023065"/>
    </source>
</evidence>
<dbReference type="CDD" id="cd12152">
    <property type="entry name" value="F1-ATPase_delta"/>
    <property type="match status" value="1"/>
</dbReference>
<evidence type="ECO:0000256" key="3">
    <source>
        <dbReference type="ARBA" id="ARBA00022448"/>
    </source>
</evidence>
<evidence type="ECO:0000256" key="9">
    <source>
        <dbReference type="RuleBase" id="RU003655"/>
    </source>
</evidence>
<dbReference type="AlphaFoldDB" id="A0A140GIL3"/>
<keyword evidence="7 8" id="KW-0066">ATP synthesis</keyword>
<comment type="subunit">
    <text evidence="8 9">F-type ATPases have 2 components, CF(1) - the catalytic core - and CF(0) - the membrane proton channel. CF(1) has five subunits: alpha(3), beta(3), gamma(1), delta(1), epsilon(1). CF(0) has three main subunits: a, b and c.</text>
</comment>
<feature type="coiled-coil region" evidence="10">
    <location>
        <begin position="89"/>
        <end position="116"/>
    </location>
</feature>
<evidence type="ECO:0000256" key="10">
    <source>
        <dbReference type="SAM" id="Coils"/>
    </source>
</evidence>
<dbReference type="EMBL" id="KT369354">
    <property type="protein sequence ID" value="AMN09128.1"/>
    <property type="molecule type" value="Genomic_DNA"/>
</dbReference>
<organism evidence="13">
    <name type="scientific">Rotundella rotunda</name>
    <dbReference type="NCBI Taxonomy" id="1357779"/>
    <lineage>
        <taxon>Eukaryota</taxon>
        <taxon>Viridiplantae</taxon>
        <taxon>Chlorophyta</taxon>
        <taxon>core chlorophytes</taxon>
        <taxon>Chlorophyceae</taxon>
        <taxon>CS clade</taxon>
        <taxon>Sphaeropleales</taxon>
        <taxon>Rotundellaceae</taxon>
        <taxon>Rotundella</taxon>
    </lineage>
</organism>
<feature type="domain" description="ATP synthase epsilon subunit C-terminal" evidence="11">
    <location>
        <begin position="85"/>
        <end position="130"/>
    </location>
</feature>
<reference evidence="13" key="1">
    <citation type="journal article" date="2016" name="Mol. Phylogenet. Evol.">
        <title>Chloroplast phylogenomic data from the green algal order Sphaeropleales (Chlorophyceae, Chlorophyta) reveal complex patterns of sequence evolution.</title>
        <authorList>
            <person name="Fucikova K."/>
            <person name="Lewis P.O."/>
            <person name="Lewis L.A."/>
        </authorList>
    </citation>
    <scope>NUCLEOTIDE SEQUENCE</scope>
    <source>
        <strain evidence="13">UTEX B 2979</strain>
    </source>
</reference>
<dbReference type="GO" id="GO:0005524">
    <property type="term" value="F:ATP binding"/>
    <property type="evidence" value="ECO:0007669"/>
    <property type="project" value="UniProtKB-UniRule"/>
</dbReference>
<evidence type="ECO:0000256" key="8">
    <source>
        <dbReference type="HAMAP-Rule" id="MF_00530"/>
    </source>
</evidence>
<dbReference type="InterPro" id="IPR001469">
    <property type="entry name" value="ATP_synth_F1_dsu/esu"/>
</dbReference>
<proteinExistence type="inferred from homology"/>
<comment type="similarity">
    <text evidence="2 8 9">Belongs to the ATPase epsilon chain family.</text>
</comment>
<keyword evidence="8 9" id="KW-0793">Thylakoid</keyword>
<evidence type="ECO:0000259" key="12">
    <source>
        <dbReference type="Pfam" id="PF02823"/>
    </source>
</evidence>
<keyword evidence="4 8" id="KW-0406">Ion transport</keyword>
<evidence type="ECO:0000259" key="11">
    <source>
        <dbReference type="Pfam" id="PF00401"/>
    </source>
</evidence>
<dbReference type="Pfam" id="PF00401">
    <property type="entry name" value="ATP-synt_DE"/>
    <property type="match status" value="1"/>
</dbReference>
<dbReference type="NCBIfam" id="TIGR01216">
    <property type="entry name" value="ATP_synt_epsi"/>
    <property type="match status" value="1"/>
</dbReference>
<evidence type="ECO:0000256" key="7">
    <source>
        <dbReference type="ARBA" id="ARBA00023310"/>
    </source>
</evidence>